<evidence type="ECO:0008006" key="5">
    <source>
        <dbReference type="Google" id="ProtNLM"/>
    </source>
</evidence>
<feature type="compositionally biased region" description="Polar residues" evidence="1">
    <location>
        <begin position="561"/>
        <end position="574"/>
    </location>
</feature>
<feature type="transmembrane region" description="Helical" evidence="2">
    <location>
        <begin position="399"/>
        <end position="421"/>
    </location>
</feature>
<feature type="region of interest" description="Disordered" evidence="1">
    <location>
        <begin position="495"/>
        <end position="574"/>
    </location>
</feature>
<feature type="compositionally biased region" description="Polar residues" evidence="1">
    <location>
        <begin position="745"/>
        <end position="756"/>
    </location>
</feature>
<feature type="compositionally biased region" description="Basic and acidic residues" evidence="1">
    <location>
        <begin position="446"/>
        <end position="456"/>
    </location>
</feature>
<gene>
    <name evidence="3" type="ORF">HYFRA_00006015</name>
</gene>
<dbReference type="AlphaFoldDB" id="A0A9N9KXG6"/>
<feature type="region of interest" description="Disordered" evidence="1">
    <location>
        <begin position="427"/>
        <end position="483"/>
    </location>
</feature>
<dbReference type="Gene3D" id="2.120.10.80">
    <property type="entry name" value="Kelch-type beta propeller"/>
    <property type="match status" value="1"/>
</dbReference>
<reference evidence="3" key="1">
    <citation type="submission" date="2021-07" db="EMBL/GenBank/DDBJ databases">
        <authorList>
            <person name="Durling M."/>
        </authorList>
    </citation>
    <scope>NUCLEOTIDE SEQUENCE</scope>
</reference>
<evidence type="ECO:0000313" key="3">
    <source>
        <dbReference type="EMBL" id="CAG8954388.1"/>
    </source>
</evidence>
<keyword evidence="2" id="KW-0812">Transmembrane</keyword>
<keyword evidence="2" id="KW-1133">Transmembrane helix</keyword>
<protein>
    <recommendedName>
        <fullName evidence="5">Pre-mRNA splicing factor CLF1</fullName>
    </recommendedName>
</protein>
<keyword evidence="2" id="KW-0472">Membrane</keyword>
<accession>A0A9N9KXG6</accession>
<organism evidence="3 4">
    <name type="scientific">Hymenoscyphus fraxineus</name>
    <dbReference type="NCBI Taxonomy" id="746836"/>
    <lineage>
        <taxon>Eukaryota</taxon>
        <taxon>Fungi</taxon>
        <taxon>Dikarya</taxon>
        <taxon>Ascomycota</taxon>
        <taxon>Pezizomycotina</taxon>
        <taxon>Leotiomycetes</taxon>
        <taxon>Helotiales</taxon>
        <taxon>Helotiaceae</taxon>
        <taxon>Hymenoscyphus</taxon>
    </lineage>
</organism>
<dbReference type="OrthoDB" id="5352000at2759"/>
<feature type="region of interest" description="Disordered" evidence="1">
    <location>
        <begin position="594"/>
        <end position="653"/>
    </location>
</feature>
<dbReference type="EMBL" id="CAJVRL010000056">
    <property type="protein sequence ID" value="CAG8954388.1"/>
    <property type="molecule type" value="Genomic_DNA"/>
</dbReference>
<dbReference type="SUPFAM" id="SSF117281">
    <property type="entry name" value="Kelch motif"/>
    <property type="match status" value="1"/>
</dbReference>
<comment type="caution">
    <text evidence="3">The sequence shown here is derived from an EMBL/GenBank/DDBJ whole genome shotgun (WGS) entry which is preliminary data.</text>
</comment>
<evidence type="ECO:0000256" key="1">
    <source>
        <dbReference type="SAM" id="MobiDB-lite"/>
    </source>
</evidence>
<dbReference type="InterPro" id="IPR015915">
    <property type="entry name" value="Kelch-typ_b-propeller"/>
</dbReference>
<dbReference type="Proteomes" id="UP000696280">
    <property type="component" value="Unassembled WGS sequence"/>
</dbReference>
<proteinExistence type="predicted"/>
<evidence type="ECO:0000313" key="4">
    <source>
        <dbReference type="Proteomes" id="UP000696280"/>
    </source>
</evidence>
<feature type="compositionally biased region" description="Low complexity" evidence="1">
    <location>
        <begin position="352"/>
        <end position="395"/>
    </location>
</feature>
<feature type="compositionally biased region" description="Polar residues" evidence="1">
    <location>
        <begin position="504"/>
        <end position="515"/>
    </location>
</feature>
<feature type="compositionally biased region" description="Polar residues" evidence="1">
    <location>
        <begin position="641"/>
        <end position="651"/>
    </location>
</feature>
<evidence type="ECO:0000256" key="2">
    <source>
        <dbReference type="SAM" id="Phobius"/>
    </source>
</evidence>
<feature type="region of interest" description="Disordered" evidence="1">
    <location>
        <begin position="675"/>
        <end position="696"/>
    </location>
</feature>
<feature type="compositionally biased region" description="Basic and acidic residues" evidence="1">
    <location>
        <begin position="595"/>
        <end position="612"/>
    </location>
</feature>
<sequence>MATMVLPQPVAKLERSCSVIFKNTLYSYSPNCFQSLPLEKGAQWKKLESGVGVEGGVCVKTTPPENPDAAAMWVVGGSTSDANYQGLQKYTFATSTWETIQPNVPVTQNRLYHGAAYLNGSDSILIYAGTQDGNKVPTSQTFTLNATEPYNVLAYKAIADPAIDPQLIPFSTTKAMYVGGSISNKKMMLFSPSSGWQDSNATLAQPFYNNKNIKSIVINGDDASKTLYTFDMTVSPNVVNRTIFIDSNGNPVQDAQPIVSTREASTPNPKERRDNLTLQKRDNLTVENWPTYNDTLVPMSTRTDYALARDQSGLVVVSGGNDEDVLCMFRARKNTWVNATSMLVKAEEVQQPIGTNPNPPTTISSIPNPSGTASPLSTASPEAAPATARPSDPKVPVKVLGGVLGSILGVAAIFVLILLLLRYKRKQREHSEMGRHRRSSSGMPDSDEKNEMDFMDRGLPSTATTASARRPYHKQEPSGGSFSSMAILMGKVGHSKGESKDYASESNNPFNNKNYAISKPIPHDTPVLSSVKEAPKEQASALPVNDPSRPPLSKARGMNSKVPQGSARRSSGWNRYWSGGSSMNILGFGGASKRTTYEEGSERESSYTEPRKSQFTQSSAKPTPLQVPIPVPGGLELNRVRTGSPTFSTYEPTYPLQREMSGTIERNSLTSSISSYDDRRDEFSSGVPSSVPDQWGPVGGEDYGRAPSVAYTASVYPTSSVYAPTIPRDTIPFPAELRFPEPPNAQRQPTASTDMSWLNLGNDRKV</sequence>
<feature type="region of interest" description="Disordered" evidence="1">
    <location>
        <begin position="348"/>
        <end position="395"/>
    </location>
</feature>
<name>A0A9N9KXG6_9HELO</name>
<feature type="region of interest" description="Disordered" evidence="1">
    <location>
        <begin position="733"/>
        <end position="766"/>
    </location>
</feature>
<keyword evidence="4" id="KW-1185">Reference proteome</keyword>